<keyword evidence="3" id="KW-1185">Reference proteome</keyword>
<dbReference type="InterPro" id="IPR002539">
    <property type="entry name" value="MaoC-like_dom"/>
</dbReference>
<gene>
    <name evidence="2" type="ORF">A9D12_02735</name>
</gene>
<organism evidence="2 3">
    <name type="scientific">Erythrobacter neustonensis</name>
    <dbReference type="NCBI Taxonomy" id="1112"/>
    <lineage>
        <taxon>Bacteria</taxon>
        <taxon>Pseudomonadati</taxon>
        <taxon>Pseudomonadota</taxon>
        <taxon>Alphaproteobacteria</taxon>
        <taxon>Sphingomonadales</taxon>
        <taxon>Erythrobacteraceae</taxon>
        <taxon>Erythrobacter/Porphyrobacter group</taxon>
        <taxon>Erythrobacter</taxon>
    </lineage>
</organism>
<feature type="domain" description="MaoC-like" evidence="1">
    <location>
        <begin position="11"/>
        <end position="118"/>
    </location>
</feature>
<protein>
    <submittedName>
        <fullName evidence="2">Dehydratase</fullName>
    </submittedName>
</protein>
<dbReference type="PANTHER" id="PTHR43664:SF1">
    <property type="entry name" value="BETA-METHYLMALYL-COA DEHYDRATASE"/>
    <property type="match status" value="1"/>
</dbReference>
<dbReference type="SUPFAM" id="SSF54637">
    <property type="entry name" value="Thioesterase/thiol ester dehydrase-isomerase"/>
    <property type="match status" value="1"/>
</dbReference>
<dbReference type="OrthoDB" id="9796589at2"/>
<evidence type="ECO:0000313" key="2">
    <source>
        <dbReference type="EMBL" id="ANK12024.1"/>
    </source>
</evidence>
<evidence type="ECO:0000313" key="3">
    <source>
        <dbReference type="Proteomes" id="UP000078263"/>
    </source>
</evidence>
<dbReference type="EMBL" id="CP016033">
    <property type="protein sequence ID" value="ANK12024.1"/>
    <property type="molecule type" value="Genomic_DNA"/>
</dbReference>
<accession>A0A192D2N7</accession>
<dbReference type="AlphaFoldDB" id="A0A192D2N7"/>
<dbReference type="KEGG" id="pns:A9D12_02735"/>
<dbReference type="STRING" id="1112.A9D12_02735"/>
<dbReference type="Pfam" id="PF01575">
    <property type="entry name" value="MaoC_dehydratas"/>
    <property type="match status" value="1"/>
</dbReference>
<dbReference type="Gene3D" id="3.10.129.10">
    <property type="entry name" value="Hotdog Thioesterase"/>
    <property type="match status" value="1"/>
</dbReference>
<evidence type="ECO:0000259" key="1">
    <source>
        <dbReference type="Pfam" id="PF01575"/>
    </source>
</evidence>
<dbReference type="InterPro" id="IPR052342">
    <property type="entry name" value="MCH/BMMD"/>
</dbReference>
<dbReference type="RefSeq" id="WP_068349563.1">
    <property type="nucleotide sequence ID" value="NZ_CP016033.1"/>
</dbReference>
<dbReference type="PANTHER" id="PTHR43664">
    <property type="entry name" value="MONOAMINE OXIDASE-RELATED"/>
    <property type="match status" value="1"/>
</dbReference>
<name>A0A192D2N7_9SPHN</name>
<dbReference type="InterPro" id="IPR029069">
    <property type="entry name" value="HotDog_dom_sf"/>
</dbReference>
<proteinExistence type="predicted"/>
<dbReference type="Proteomes" id="UP000078263">
    <property type="component" value="Chromosome"/>
</dbReference>
<reference evidence="2 3" key="1">
    <citation type="submission" date="2016-05" db="EMBL/GenBank/DDBJ databases">
        <title>Compelete Genome Sequence of Bacteriochlorophyll-Synthesizing Bacterium Porphyrobacter neustonensis DSM 9434.</title>
        <authorList>
            <person name="Shi X.-L."/>
            <person name="Wu Y.-H."/>
            <person name="Cheng H."/>
            <person name="Xu L."/>
            <person name="Zhang X.-Q."/>
            <person name="Wang C.-S."/>
            <person name="Xu X.-W."/>
        </authorList>
    </citation>
    <scope>NUCLEOTIDE SEQUENCE [LARGE SCALE GENOMIC DNA]</scope>
    <source>
        <strain evidence="2 3">DSM 9434</strain>
    </source>
</reference>
<sequence>MAGKFFDEWQVGERIEHPIRRTVTETDNLLFSTMTHNPQPLHIDVEAAKASGFGQILVNSTFTFSLLVGLSVGETTLGTLVANLGFDKVVTPKPVFIGDTLRASSEVKELRESKSRPDAGIVTWVHEMTNQRDEVVCRCERSALIQRRPVGDT</sequence>
<dbReference type="CDD" id="cd03451">
    <property type="entry name" value="FkbR2"/>
    <property type="match status" value="1"/>
</dbReference>